<accession>A0ACB7NWC8</accession>
<organism evidence="1 2">
    <name type="scientific">Chaetomium tenue</name>
    <dbReference type="NCBI Taxonomy" id="1854479"/>
    <lineage>
        <taxon>Eukaryota</taxon>
        <taxon>Fungi</taxon>
        <taxon>Dikarya</taxon>
        <taxon>Ascomycota</taxon>
        <taxon>Pezizomycotina</taxon>
        <taxon>Sordariomycetes</taxon>
        <taxon>Sordariomycetidae</taxon>
        <taxon>Sordariales</taxon>
        <taxon>Chaetomiaceae</taxon>
        <taxon>Chaetomium</taxon>
    </lineage>
</organism>
<gene>
    <name evidence="1" type="ORF">F5144DRAFT_623863</name>
</gene>
<dbReference type="EMBL" id="JAGIZQ010000007">
    <property type="protein sequence ID" value="KAH6617033.1"/>
    <property type="molecule type" value="Genomic_DNA"/>
</dbReference>
<evidence type="ECO:0000313" key="2">
    <source>
        <dbReference type="Proteomes" id="UP000724584"/>
    </source>
</evidence>
<evidence type="ECO:0000313" key="1">
    <source>
        <dbReference type="EMBL" id="KAH6617033.1"/>
    </source>
</evidence>
<proteinExistence type="predicted"/>
<reference evidence="1 2" key="1">
    <citation type="journal article" date="2021" name="Nat. Commun.">
        <title>Genetic determinants of endophytism in the Arabidopsis root mycobiome.</title>
        <authorList>
            <person name="Mesny F."/>
            <person name="Miyauchi S."/>
            <person name="Thiergart T."/>
            <person name="Pickel B."/>
            <person name="Atanasova L."/>
            <person name="Karlsson M."/>
            <person name="Huettel B."/>
            <person name="Barry K.W."/>
            <person name="Haridas S."/>
            <person name="Chen C."/>
            <person name="Bauer D."/>
            <person name="Andreopoulos W."/>
            <person name="Pangilinan J."/>
            <person name="LaButti K."/>
            <person name="Riley R."/>
            <person name="Lipzen A."/>
            <person name="Clum A."/>
            <person name="Drula E."/>
            <person name="Henrissat B."/>
            <person name="Kohler A."/>
            <person name="Grigoriev I.V."/>
            <person name="Martin F.M."/>
            <person name="Hacquard S."/>
        </authorList>
    </citation>
    <scope>NUCLEOTIDE SEQUENCE [LARGE SCALE GENOMIC DNA]</scope>
    <source>
        <strain evidence="1 2">MPI-SDFR-AT-0079</strain>
    </source>
</reference>
<keyword evidence="2" id="KW-1185">Reference proteome</keyword>
<name>A0ACB7NWC8_9PEZI</name>
<protein>
    <submittedName>
        <fullName evidence="1">Metalloprotease-like protein</fullName>
    </submittedName>
</protein>
<dbReference type="Proteomes" id="UP000724584">
    <property type="component" value="Unassembled WGS sequence"/>
</dbReference>
<comment type="caution">
    <text evidence="1">The sequence shown here is derived from an EMBL/GenBank/DDBJ whole genome shotgun (WGS) entry which is preliminary data.</text>
</comment>
<sequence length="656" mass="73619">MADDPKEVVTLRQMLAQANEETERLERAEACRKTTLEEYLYHCHFNIYNKLQFADQGHQSQGHISVTGKYYPKYLRPWADFKDVLRQRHFKDIRTFYGRNRVFDRETTSGDIGDQFYRRHISSGNAVDFEHVAVDFEEAAVENPAENILRPLTNDERFYEDLAPDGYGAILRPGGKTSIGFVYDFVETHSIATRHVKQAVAKETLFMEAVQRARNNNSSSDGEVETQHGLDEVARALTQVFNYMVIYGVDYGYVAFGKAVLFLHVDSTDLRTLYCHPCVPEEDVGEEGPGEWAEKMAYTAVAQIASFSLLSFCSENVDEQLLDSRLTVAKATLKTWGDSYGGTDDEGSGPEPGSQKAQESQGSLYQGERPATSRAVPLRSGSPCWPPKPYPRQDDEGGSEALMPEASMMVDPNQQKARPSGRSFDDQNTGKFTTRPTKQYCTQACLLGLKKGLALDDNCPNVLTHRTSRDCNAHPITIDEFVRLVDKRLCQNPYQDCAALNGWGKIGAIGVLFELELAPYGYAFVGKGTLAHGLSVLQHESEVYTRLETLQGEVVPVYLGLIHLSWGYILPAGARVVHMMLMSWGGEPSKAAAGLSTEEFDVEMQRSWLAILQHGVNHGDKHSDNFFWNEERRRVMFIDFDQSILLRPVNGLNKKG</sequence>